<keyword evidence="3 19" id="KW-0963">Cytoplasm</keyword>
<keyword evidence="4 19" id="KW-0820">tRNA-binding</keyword>
<dbReference type="FunFam" id="3.40.50.620:FF:000053">
    <property type="entry name" value="Probable tRNA sulfurtransferase"/>
    <property type="match status" value="1"/>
</dbReference>
<evidence type="ECO:0000256" key="4">
    <source>
        <dbReference type="ARBA" id="ARBA00022555"/>
    </source>
</evidence>
<comment type="function">
    <text evidence="12 19">Catalyzes the ATP-dependent transfer of a sulfur to tRNA to produce 4-thiouridine in position 8 of tRNAs, which functions as a near-UV photosensor. Also catalyzes the transfer of sulfur to the sulfur carrier protein ThiS, forming ThiS-thiocarboxylate. This is a step in the synthesis of thiazole, in the thiamine biosynthesis pathway. The sulfur is donated as persulfide by IscS.</text>
</comment>
<comment type="subcellular location">
    <subcellularLocation>
        <location evidence="1 19">Cytoplasm</location>
    </subcellularLocation>
</comment>
<keyword evidence="8 19" id="KW-0694">RNA-binding</keyword>
<dbReference type="CDD" id="cd01712">
    <property type="entry name" value="PPase_ThiI"/>
    <property type="match status" value="1"/>
</dbReference>
<evidence type="ECO:0000259" key="20">
    <source>
        <dbReference type="PROSITE" id="PS51165"/>
    </source>
</evidence>
<dbReference type="NCBIfam" id="TIGR00342">
    <property type="entry name" value="tRNA uracil 4-sulfurtransferase ThiI"/>
    <property type="match status" value="1"/>
</dbReference>
<dbReference type="InterPro" id="IPR004114">
    <property type="entry name" value="THUMP_dom"/>
</dbReference>
<evidence type="ECO:0000256" key="10">
    <source>
        <dbReference type="ARBA" id="ARBA00050570"/>
    </source>
</evidence>
<evidence type="ECO:0000313" key="22">
    <source>
        <dbReference type="Proteomes" id="UP000070366"/>
    </source>
</evidence>
<comment type="pathway">
    <text evidence="2 19">Cofactor biosynthesis; thiamine diphosphate biosynthesis.</text>
</comment>
<feature type="binding site" evidence="19">
    <location>
        <position position="266"/>
    </location>
    <ligand>
        <name>ATP</name>
        <dbReference type="ChEBI" id="CHEBI:30616"/>
    </ligand>
</feature>
<accession>A0A136Q7T8</accession>
<dbReference type="SUPFAM" id="SSF143437">
    <property type="entry name" value="THUMP domain-like"/>
    <property type="match status" value="1"/>
</dbReference>
<proteinExistence type="inferred from homology"/>
<sequence>MILLVRYGEIHLKGQNRPHFESLQLKAIKRALKAFPNAVTQKGYGRFYVTGLTEEEMPRAVEAVVKVFGLHSVSPAVEMEKDIGAMGEEVIRLVRDYMAKKGLQKATFKVQAKRADKRFPLSSMQLAAELGGRILEAVPGLAVDVHTPDFNVYVEVREQCYGYVDVIPGAGGMPQHSNGRAMLLLSGGIDSPVAGYMVAKRGVEINAVHYHSFPYTSEAAKQKVIDLAKTVSEYAGKIHLNVVSFTDIQMQIYEKCPHEMLVIIMRRFMMRIAQKLAEKCGAQAIVTGESIGQVASQTMESIYVTNSVTSMPVFRPLIGMDKIDIINIAEKIGTYETSILPYEDCCTVFVPKHPLTRPHLDRIVEAESILDIDALVGAAVESAERISIG</sequence>
<evidence type="ECO:0000256" key="3">
    <source>
        <dbReference type="ARBA" id="ARBA00022490"/>
    </source>
</evidence>
<keyword evidence="6 19" id="KW-0547">Nucleotide-binding</keyword>
<dbReference type="EC" id="2.8.1.4" evidence="14 19"/>
<dbReference type="Pfam" id="PF22025">
    <property type="entry name" value="ThiI_fer"/>
    <property type="match status" value="1"/>
</dbReference>
<keyword evidence="5 19" id="KW-0808">Transferase</keyword>
<comment type="catalytic activity">
    <reaction evidence="11 19">
        <text>[ThiS sulfur-carrier protein]-C-terminal Gly-Gly-AMP + S-sulfanyl-L-cysteinyl-[cysteine desulfurase] + AH2 = [ThiS sulfur-carrier protein]-C-terminal-Gly-aminoethanethioate + L-cysteinyl-[cysteine desulfurase] + A + AMP + 2 H(+)</text>
        <dbReference type="Rhea" id="RHEA:43340"/>
        <dbReference type="Rhea" id="RHEA-COMP:12157"/>
        <dbReference type="Rhea" id="RHEA-COMP:12158"/>
        <dbReference type="Rhea" id="RHEA-COMP:12910"/>
        <dbReference type="Rhea" id="RHEA-COMP:19908"/>
        <dbReference type="ChEBI" id="CHEBI:13193"/>
        <dbReference type="ChEBI" id="CHEBI:15378"/>
        <dbReference type="ChEBI" id="CHEBI:17499"/>
        <dbReference type="ChEBI" id="CHEBI:29950"/>
        <dbReference type="ChEBI" id="CHEBI:61963"/>
        <dbReference type="ChEBI" id="CHEBI:90618"/>
        <dbReference type="ChEBI" id="CHEBI:232372"/>
        <dbReference type="ChEBI" id="CHEBI:456215"/>
    </reaction>
</comment>
<dbReference type="SMART" id="SM00981">
    <property type="entry name" value="THUMP"/>
    <property type="match status" value="1"/>
</dbReference>
<dbReference type="InterPro" id="IPR003720">
    <property type="entry name" value="tRNA_STrfase"/>
</dbReference>
<evidence type="ECO:0000256" key="7">
    <source>
        <dbReference type="ARBA" id="ARBA00022840"/>
    </source>
</evidence>
<dbReference type="AlphaFoldDB" id="A0A136Q7T8"/>
<gene>
    <name evidence="19" type="primary">thiI</name>
    <name evidence="21" type="ORF">HMPREF3293_00439</name>
</gene>
<evidence type="ECO:0000256" key="9">
    <source>
        <dbReference type="ARBA" id="ARBA00022977"/>
    </source>
</evidence>
<dbReference type="PROSITE" id="PS51165">
    <property type="entry name" value="THUMP"/>
    <property type="match status" value="1"/>
</dbReference>
<evidence type="ECO:0000256" key="11">
    <source>
        <dbReference type="ARBA" id="ARBA00052330"/>
    </source>
</evidence>
<evidence type="ECO:0000313" key="21">
    <source>
        <dbReference type="EMBL" id="KXK66748.1"/>
    </source>
</evidence>
<dbReference type="EMBL" id="LSZW01000032">
    <property type="protein sequence ID" value="KXK66748.1"/>
    <property type="molecule type" value="Genomic_DNA"/>
</dbReference>
<feature type="binding site" evidence="19">
    <location>
        <position position="297"/>
    </location>
    <ligand>
        <name>ATP</name>
        <dbReference type="ChEBI" id="CHEBI:30616"/>
    </ligand>
</feature>
<dbReference type="PANTHER" id="PTHR43209:SF1">
    <property type="entry name" value="TRNA SULFURTRANSFERASE"/>
    <property type="match status" value="1"/>
</dbReference>
<dbReference type="RefSeq" id="WP_187161465.1">
    <property type="nucleotide sequence ID" value="NZ_CABMOF010000018.1"/>
</dbReference>
<dbReference type="Pfam" id="PF02568">
    <property type="entry name" value="ThiI"/>
    <property type="match status" value="1"/>
</dbReference>
<evidence type="ECO:0000256" key="13">
    <source>
        <dbReference type="ARBA" id="ARBA00061472"/>
    </source>
</evidence>
<feature type="binding site" evidence="19">
    <location>
        <position position="288"/>
    </location>
    <ligand>
        <name>ATP</name>
        <dbReference type="ChEBI" id="CHEBI:30616"/>
    </ligand>
</feature>
<keyword evidence="9 19" id="KW-0784">Thiamine biosynthesis</keyword>
<dbReference type="Gene3D" id="3.30.2130.30">
    <property type="match status" value="1"/>
</dbReference>
<dbReference type="Gene3D" id="3.40.50.620">
    <property type="entry name" value="HUPs"/>
    <property type="match status" value="1"/>
</dbReference>
<protein>
    <recommendedName>
        <fullName evidence="15 19">Probable tRNA sulfurtransferase</fullName>
        <ecNumber evidence="14 19">2.8.1.4</ecNumber>
    </recommendedName>
    <alternativeName>
        <fullName evidence="16 19">Sulfur carrier protein ThiS sulfurtransferase</fullName>
    </alternativeName>
    <alternativeName>
        <fullName evidence="17 19">Thiamine biosynthesis protein ThiI</fullName>
    </alternativeName>
    <alternativeName>
        <fullName evidence="18 19">tRNA 4-thiouridine synthase</fullName>
    </alternativeName>
</protein>
<dbReference type="GO" id="GO:0140741">
    <property type="term" value="F:tRNA-uracil-4 sulfurtransferase activity"/>
    <property type="evidence" value="ECO:0007669"/>
    <property type="project" value="UniProtKB-EC"/>
</dbReference>
<evidence type="ECO:0000256" key="8">
    <source>
        <dbReference type="ARBA" id="ARBA00022884"/>
    </source>
</evidence>
<dbReference type="InterPro" id="IPR049961">
    <property type="entry name" value="ThiI_N"/>
</dbReference>
<dbReference type="GO" id="GO:0000049">
    <property type="term" value="F:tRNA binding"/>
    <property type="evidence" value="ECO:0007669"/>
    <property type="project" value="UniProtKB-UniRule"/>
</dbReference>
<keyword evidence="22" id="KW-1185">Reference proteome</keyword>
<dbReference type="Proteomes" id="UP000070366">
    <property type="component" value="Unassembled WGS sequence"/>
</dbReference>
<dbReference type="InterPro" id="IPR049962">
    <property type="entry name" value="THUMP_ThiI"/>
</dbReference>
<evidence type="ECO:0000256" key="1">
    <source>
        <dbReference type="ARBA" id="ARBA00004496"/>
    </source>
</evidence>
<keyword evidence="7 19" id="KW-0067">ATP-binding</keyword>
<name>A0A136Q7T8_9FIRM</name>
<dbReference type="GO" id="GO:0009229">
    <property type="term" value="P:thiamine diphosphate biosynthetic process"/>
    <property type="evidence" value="ECO:0007669"/>
    <property type="project" value="UniProtKB-UniRule"/>
</dbReference>
<comment type="similarity">
    <text evidence="13 19">Belongs to the ThiI family.</text>
</comment>
<evidence type="ECO:0000256" key="14">
    <source>
        <dbReference type="ARBA" id="ARBA00066827"/>
    </source>
</evidence>
<dbReference type="InterPro" id="IPR054173">
    <property type="entry name" value="ThiI_fer"/>
</dbReference>
<dbReference type="InterPro" id="IPR020536">
    <property type="entry name" value="ThiI_AANH"/>
</dbReference>
<reference evidence="21 22" key="1">
    <citation type="submission" date="2016-02" db="EMBL/GenBank/DDBJ databases">
        <authorList>
            <person name="Wen L."/>
            <person name="He K."/>
            <person name="Yang H."/>
        </authorList>
    </citation>
    <scope>NUCLEOTIDE SEQUENCE [LARGE SCALE GENOMIC DNA]</scope>
    <source>
        <strain evidence="21 22">DSM 22607</strain>
    </source>
</reference>
<dbReference type="GO" id="GO:0004810">
    <property type="term" value="F:CCA tRNA nucleotidyltransferase activity"/>
    <property type="evidence" value="ECO:0007669"/>
    <property type="project" value="InterPro"/>
</dbReference>
<dbReference type="PATRIC" id="fig|626937.4.peg.430"/>
<comment type="caution">
    <text evidence="21">The sequence shown here is derived from an EMBL/GenBank/DDBJ whole genome shotgun (WGS) entry which is preliminary data.</text>
</comment>
<dbReference type="GO" id="GO:0005524">
    <property type="term" value="F:ATP binding"/>
    <property type="evidence" value="ECO:0007669"/>
    <property type="project" value="UniProtKB-UniRule"/>
</dbReference>
<evidence type="ECO:0000256" key="5">
    <source>
        <dbReference type="ARBA" id="ARBA00022679"/>
    </source>
</evidence>
<feature type="binding site" evidence="19">
    <location>
        <begin position="209"/>
        <end position="210"/>
    </location>
    <ligand>
        <name>ATP</name>
        <dbReference type="ChEBI" id="CHEBI:30616"/>
    </ligand>
</feature>
<dbReference type="GO" id="GO:0002937">
    <property type="term" value="P:tRNA 4-thiouridine biosynthesis"/>
    <property type="evidence" value="ECO:0007669"/>
    <property type="project" value="TreeGrafter"/>
</dbReference>
<dbReference type="HAMAP" id="MF_00021">
    <property type="entry name" value="ThiI"/>
    <property type="match status" value="1"/>
</dbReference>
<dbReference type="GO" id="GO:0005829">
    <property type="term" value="C:cytosol"/>
    <property type="evidence" value="ECO:0007669"/>
    <property type="project" value="TreeGrafter"/>
</dbReference>
<feature type="domain" description="THUMP" evidence="20">
    <location>
        <begin position="58"/>
        <end position="168"/>
    </location>
</feature>
<dbReference type="GO" id="GO:0009228">
    <property type="term" value="P:thiamine biosynthetic process"/>
    <property type="evidence" value="ECO:0007669"/>
    <property type="project" value="UniProtKB-KW"/>
</dbReference>
<dbReference type="PANTHER" id="PTHR43209">
    <property type="entry name" value="TRNA SULFURTRANSFERASE"/>
    <property type="match status" value="1"/>
</dbReference>
<evidence type="ECO:0000256" key="15">
    <source>
        <dbReference type="ARBA" id="ARBA00071867"/>
    </source>
</evidence>
<dbReference type="GO" id="GO:0052837">
    <property type="term" value="P:thiazole biosynthetic process"/>
    <property type="evidence" value="ECO:0007669"/>
    <property type="project" value="TreeGrafter"/>
</dbReference>
<feature type="binding site" evidence="19">
    <location>
        <begin position="184"/>
        <end position="185"/>
    </location>
    <ligand>
        <name>ATP</name>
        <dbReference type="ChEBI" id="CHEBI:30616"/>
    </ligand>
</feature>
<evidence type="ECO:0000256" key="18">
    <source>
        <dbReference type="ARBA" id="ARBA00080570"/>
    </source>
</evidence>
<comment type="catalytic activity">
    <reaction evidence="10 19">
        <text>[ThiI sulfur-carrier protein]-S-sulfanyl-L-cysteine + a uridine in tRNA + 2 reduced [2Fe-2S]-[ferredoxin] + ATP + H(+) = [ThiI sulfur-carrier protein]-L-cysteine + a 4-thiouridine in tRNA + 2 oxidized [2Fe-2S]-[ferredoxin] + AMP + diphosphate</text>
        <dbReference type="Rhea" id="RHEA:24176"/>
        <dbReference type="Rhea" id="RHEA-COMP:10000"/>
        <dbReference type="Rhea" id="RHEA-COMP:10001"/>
        <dbReference type="Rhea" id="RHEA-COMP:13337"/>
        <dbReference type="Rhea" id="RHEA-COMP:13338"/>
        <dbReference type="Rhea" id="RHEA-COMP:13339"/>
        <dbReference type="Rhea" id="RHEA-COMP:13340"/>
        <dbReference type="ChEBI" id="CHEBI:15378"/>
        <dbReference type="ChEBI" id="CHEBI:29950"/>
        <dbReference type="ChEBI" id="CHEBI:30616"/>
        <dbReference type="ChEBI" id="CHEBI:33019"/>
        <dbReference type="ChEBI" id="CHEBI:33737"/>
        <dbReference type="ChEBI" id="CHEBI:33738"/>
        <dbReference type="ChEBI" id="CHEBI:61963"/>
        <dbReference type="ChEBI" id="CHEBI:65315"/>
        <dbReference type="ChEBI" id="CHEBI:136798"/>
        <dbReference type="ChEBI" id="CHEBI:456215"/>
        <dbReference type="EC" id="2.8.1.4"/>
    </reaction>
</comment>
<dbReference type="Pfam" id="PF02926">
    <property type="entry name" value="THUMP"/>
    <property type="match status" value="1"/>
</dbReference>
<dbReference type="SUPFAM" id="SSF52402">
    <property type="entry name" value="Adenine nucleotide alpha hydrolases-like"/>
    <property type="match status" value="1"/>
</dbReference>
<evidence type="ECO:0000256" key="12">
    <source>
        <dbReference type="ARBA" id="ARBA00058382"/>
    </source>
</evidence>
<dbReference type="CDD" id="cd11716">
    <property type="entry name" value="THUMP_ThiI"/>
    <property type="match status" value="1"/>
</dbReference>
<dbReference type="STRING" id="626937.HMPREF3293_00439"/>
<dbReference type="InterPro" id="IPR050102">
    <property type="entry name" value="tRNA_sulfurtransferase_ThiI"/>
</dbReference>
<dbReference type="InterPro" id="IPR014729">
    <property type="entry name" value="Rossmann-like_a/b/a_fold"/>
</dbReference>
<evidence type="ECO:0000256" key="6">
    <source>
        <dbReference type="ARBA" id="ARBA00022741"/>
    </source>
</evidence>
<organism evidence="21 22">
    <name type="scientific">Christensenella minuta</name>
    <dbReference type="NCBI Taxonomy" id="626937"/>
    <lineage>
        <taxon>Bacteria</taxon>
        <taxon>Bacillati</taxon>
        <taxon>Bacillota</taxon>
        <taxon>Clostridia</taxon>
        <taxon>Christensenellales</taxon>
        <taxon>Christensenellaceae</taxon>
        <taxon>Christensenella</taxon>
    </lineage>
</organism>
<evidence type="ECO:0000256" key="2">
    <source>
        <dbReference type="ARBA" id="ARBA00004948"/>
    </source>
</evidence>
<evidence type="ECO:0000256" key="16">
    <source>
        <dbReference type="ARBA" id="ARBA00075337"/>
    </source>
</evidence>
<evidence type="ECO:0000256" key="17">
    <source>
        <dbReference type="ARBA" id="ARBA00077849"/>
    </source>
</evidence>
<evidence type="ECO:0000256" key="19">
    <source>
        <dbReference type="HAMAP-Rule" id="MF_00021"/>
    </source>
</evidence>
<dbReference type="UniPathway" id="UPA00060"/>